<protein>
    <recommendedName>
        <fullName evidence="9">NAD(P)(+)--arginine ADP-ribosyltransferase</fullName>
        <ecNumber evidence="9">2.4.2.31</ecNumber>
    </recommendedName>
    <alternativeName>
        <fullName evidence="9">Mono(ADP-ribosyl)transferase</fullName>
    </alternativeName>
</protein>
<keyword evidence="11" id="KW-1185">Reference proteome</keyword>
<comment type="catalytic activity">
    <reaction evidence="8 9">
        <text>L-arginyl-[protein] + NAD(+) = N(omega)-(ADP-D-ribosyl)-L-arginyl-[protein] + nicotinamide + H(+)</text>
        <dbReference type="Rhea" id="RHEA:19149"/>
        <dbReference type="Rhea" id="RHEA-COMP:10532"/>
        <dbReference type="Rhea" id="RHEA-COMP:15087"/>
        <dbReference type="ChEBI" id="CHEBI:15378"/>
        <dbReference type="ChEBI" id="CHEBI:17154"/>
        <dbReference type="ChEBI" id="CHEBI:29965"/>
        <dbReference type="ChEBI" id="CHEBI:57540"/>
        <dbReference type="ChEBI" id="CHEBI:142554"/>
        <dbReference type="EC" id="2.4.2.31"/>
    </reaction>
</comment>
<dbReference type="GO" id="GO:0005737">
    <property type="term" value="C:cytoplasm"/>
    <property type="evidence" value="ECO:0007669"/>
    <property type="project" value="TreeGrafter"/>
</dbReference>
<dbReference type="PANTHER" id="PTHR13363">
    <property type="entry name" value="RING FINGER AND SRY DOMAIN-CONTAINING"/>
    <property type="match status" value="1"/>
</dbReference>
<evidence type="ECO:0000256" key="4">
    <source>
        <dbReference type="ARBA" id="ARBA00022695"/>
    </source>
</evidence>
<dbReference type="GO" id="GO:0004842">
    <property type="term" value="F:ubiquitin-protein transferase activity"/>
    <property type="evidence" value="ECO:0007669"/>
    <property type="project" value="InterPro"/>
</dbReference>
<dbReference type="Gene3D" id="3.90.176.10">
    <property type="entry name" value="Toxin ADP-ribosyltransferase, Chain A, domain 1"/>
    <property type="match status" value="1"/>
</dbReference>
<name>A0A6P8IEF7_ACTTE</name>
<dbReference type="InterPro" id="IPR003877">
    <property type="entry name" value="SPRY_dom"/>
</dbReference>
<dbReference type="GO" id="GO:0016779">
    <property type="term" value="F:nucleotidyltransferase activity"/>
    <property type="evidence" value="ECO:0007669"/>
    <property type="project" value="UniProtKB-KW"/>
</dbReference>
<feature type="domain" description="B30.2/SPRY" evidence="10">
    <location>
        <begin position="1"/>
        <end position="172"/>
    </location>
</feature>
<evidence type="ECO:0000313" key="12">
    <source>
        <dbReference type="RefSeq" id="XP_031565217.1"/>
    </source>
</evidence>
<keyword evidence="9" id="KW-0521">NADP</keyword>
<evidence type="ECO:0000256" key="3">
    <source>
        <dbReference type="ARBA" id="ARBA00022679"/>
    </source>
</evidence>
<keyword evidence="4" id="KW-0548">Nucleotidyltransferase</keyword>
<evidence type="ECO:0000256" key="6">
    <source>
        <dbReference type="ARBA" id="ARBA00022771"/>
    </source>
</evidence>
<dbReference type="SUPFAM" id="SSF56399">
    <property type="entry name" value="ADP-ribosylation"/>
    <property type="match status" value="1"/>
</dbReference>
<dbReference type="PROSITE" id="PS51996">
    <property type="entry name" value="TR_MART"/>
    <property type="match status" value="1"/>
</dbReference>
<sequence>MALDYNNIATVVGAESFQEAAIILEGPPIEIFAQRAAPTVVFKPLRQTRGRFYYECKTATAGYMQLGWADEDFQAIAEQGKGCGDDAHSWAYDGKRCLKWHENKKEKYGEAWSAGDVIGIAIDIDQRQIMFSLNGKDYGKAFENISISGGIYPCMSLARGERVQIFLGNESDPFNHQPPASFLPLTIAFPPEVIKEDPYNKFSSIAKVINMGLSEHSFSVSFPGEMMVTMMRRGLDYEAKKNALIHGGYEATLKKWQQIKDTLGNIDNIGLTNDEIYVVICYTLEKPPVYRYFNGDSRKGYGGDGMDFPILTYLLREACRKILAATPKQERTKIVYRGVSVPFAAEVGQKVRFGSYTSTTANRQVADEFRKTSEGTQFVIVTKIGAPIKMFSAFPEEEEVLLPPYEIYRIHRIEESPSVIHLASVFEDDFVDRYVADGNAVYEANNMAKNA</sequence>
<accession>A0A6P8IEF7</accession>
<dbReference type="Pfam" id="PF00622">
    <property type="entry name" value="SPRY"/>
    <property type="match status" value="1"/>
</dbReference>
<dbReference type="EC" id="2.4.2.31" evidence="9"/>
<dbReference type="Pfam" id="PF01129">
    <property type="entry name" value="ART"/>
    <property type="match status" value="1"/>
</dbReference>
<dbReference type="InterPro" id="IPR043136">
    <property type="entry name" value="B30.2/SPRY_sf"/>
</dbReference>
<dbReference type="Gene3D" id="2.60.120.920">
    <property type="match status" value="1"/>
</dbReference>
<dbReference type="PRINTS" id="PR00970">
    <property type="entry name" value="RIBTRNSFRASE"/>
</dbReference>
<evidence type="ECO:0000256" key="8">
    <source>
        <dbReference type="ARBA" id="ARBA00047597"/>
    </source>
</evidence>
<dbReference type="InterPro" id="IPR013320">
    <property type="entry name" value="ConA-like_dom_sf"/>
</dbReference>
<dbReference type="AlphaFoldDB" id="A0A6P8IEF7"/>
<dbReference type="GO" id="GO:0051603">
    <property type="term" value="P:proteolysis involved in protein catabolic process"/>
    <property type="evidence" value="ECO:0007669"/>
    <property type="project" value="TreeGrafter"/>
</dbReference>
<dbReference type="InterPro" id="IPR001870">
    <property type="entry name" value="B30.2/SPRY"/>
</dbReference>
<evidence type="ECO:0000256" key="9">
    <source>
        <dbReference type="RuleBase" id="RU361228"/>
    </source>
</evidence>
<keyword evidence="6" id="KW-0863">Zinc-finger</keyword>
<keyword evidence="3 9" id="KW-0808">Transferase</keyword>
<proteinExistence type="inferred from homology"/>
<keyword evidence="5" id="KW-0479">Metal-binding</keyword>
<dbReference type="GO" id="GO:0008270">
    <property type="term" value="F:zinc ion binding"/>
    <property type="evidence" value="ECO:0007669"/>
    <property type="project" value="UniProtKB-KW"/>
</dbReference>
<evidence type="ECO:0000256" key="1">
    <source>
        <dbReference type="ARBA" id="ARBA00009558"/>
    </source>
</evidence>
<evidence type="ECO:0000259" key="10">
    <source>
        <dbReference type="PROSITE" id="PS50188"/>
    </source>
</evidence>
<dbReference type="RefSeq" id="XP_031565217.1">
    <property type="nucleotide sequence ID" value="XM_031709357.1"/>
</dbReference>
<evidence type="ECO:0000256" key="5">
    <source>
        <dbReference type="ARBA" id="ARBA00022723"/>
    </source>
</evidence>
<dbReference type="InParanoid" id="A0A6P8IEF7"/>
<gene>
    <name evidence="12" type="primary">LOC116300481</name>
</gene>
<dbReference type="PROSITE" id="PS50188">
    <property type="entry name" value="B302_SPRY"/>
    <property type="match status" value="1"/>
</dbReference>
<dbReference type="SMART" id="SM00449">
    <property type="entry name" value="SPRY"/>
    <property type="match status" value="1"/>
</dbReference>
<dbReference type="InterPro" id="IPR045129">
    <property type="entry name" value="RNF123/RKP/RSPRY1"/>
</dbReference>
<evidence type="ECO:0000313" key="11">
    <source>
        <dbReference type="Proteomes" id="UP000515163"/>
    </source>
</evidence>
<dbReference type="InterPro" id="IPR000768">
    <property type="entry name" value="ART"/>
</dbReference>
<dbReference type="OrthoDB" id="423533at2759"/>
<comment type="similarity">
    <text evidence="1 9">Belongs to the Arg-specific ADP-ribosyltransferase family.</text>
</comment>
<dbReference type="PANTHER" id="PTHR13363:SF5">
    <property type="entry name" value="E3 UBIQUITIN-PROTEIN LIGASE RNF123"/>
    <property type="match status" value="1"/>
</dbReference>
<keyword evidence="9" id="KW-0520">NAD</keyword>
<dbReference type="GeneID" id="116300481"/>
<reference evidence="12" key="1">
    <citation type="submission" date="2025-08" db="UniProtKB">
        <authorList>
            <consortium name="RefSeq"/>
        </authorList>
    </citation>
    <scope>IDENTIFICATION</scope>
    <source>
        <tissue evidence="12">Tentacle</tissue>
    </source>
</reference>
<dbReference type="KEGG" id="aten:116300481"/>
<dbReference type="Proteomes" id="UP000515163">
    <property type="component" value="Unplaced"/>
</dbReference>
<dbReference type="SUPFAM" id="SSF49899">
    <property type="entry name" value="Concanavalin A-like lectins/glucanases"/>
    <property type="match status" value="1"/>
</dbReference>
<keyword evidence="2 9" id="KW-0328">Glycosyltransferase</keyword>
<dbReference type="GO" id="GO:0106274">
    <property type="term" value="F:NAD+-protein-arginine ADP-ribosyltransferase activity"/>
    <property type="evidence" value="ECO:0007669"/>
    <property type="project" value="UniProtKB-EC"/>
</dbReference>
<keyword evidence="7" id="KW-0862">Zinc</keyword>
<dbReference type="CDD" id="cd11709">
    <property type="entry name" value="SPRY"/>
    <property type="match status" value="1"/>
</dbReference>
<evidence type="ECO:0000256" key="2">
    <source>
        <dbReference type="ARBA" id="ARBA00022676"/>
    </source>
</evidence>
<evidence type="ECO:0000256" key="7">
    <source>
        <dbReference type="ARBA" id="ARBA00022833"/>
    </source>
</evidence>
<organism evidence="11 12">
    <name type="scientific">Actinia tenebrosa</name>
    <name type="common">Australian red waratah sea anemone</name>
    <dbReference type="NCBI Taxonomy" id="6105"/>
    <lineage>
        <taxon>Eukaryota</taxon>
        <taxon>Metazoa</taxon>
        <taxon>Cnidaria</taxon>
        <taxon>Anthozoa</taxon>
        <taxon>Hexacorallia</taxon>
        <taxon>Actiniaria</taxon>
        <taxon>Actiniidae</taxon>
        <taxon>Actinia</taxon>
    </lineage>
</organism>